<comment type="caution">
    <text evidence="2">The sequence shown here is derived from an EMBL/GenBank/DDBJ whole genome shotgun (WGS) entry which is preliminary data.</text>
</comment>
<dbReference type="EMBL" id="JAIWYP010000011">
    <property type="protein sequence ID" value="KAH3739772.1"/>
    <property type="molecule type" value="Genomic_DNA"/>
</dbReference>
<gene>
    <name evidence="2" type="ORF">DPMN_046459</name>
</gene>
<protein>
    <submittedName>
        <fullName evidence="2">Uncharacterized protein</fullName>
    </submittedName>
</protein>
<feature type="region of interest" description="Disordered" evidence="1">
    <location>
        <begin position="75"/>
        <end position="113"/>
    </location>
</feature>
<reference evidence="2" key="2">
    <citation type="submission" date="2020-11" db="EMBL/GenBank/DDBJ databases">
        <authorList>
            <person name="McCartney M.A."/>
            <person name="Auch B."/>
            <person name="Kono T."/>
            <person name="Mallez S."/>
            <person name="Becker A."/>
            <person name="Gohl D.M."/>
            <person name="Silverstein K.A.T."/>
            <person name="Koren S."/>
            <person name="Bechman K.B."/>
            <person name="Herman A."/>
            <person name="Abrahante J.E."/>
            <person name="Garbe J."/>
        </authorList>
    </citation>
    <scope>NUCLEOTIDE SEQUENCE</scope>
    <source>
        <strain evidence="2">Duluth1</strain>
        <tissue evidence="2">Whole animal</tissue>
    </source>
</reference>
<keyword evidence="3" id="KW-1185">Reference proteome</keyword>
<feature type="compositionally biased region" description="Basic and acidic residues" evidence="1">
    <location>
        <begin position="75"/>
        <end position="90"/>
    </location>
</feature>
<feature type="region of interest" description="Disordered" evidence="1">
    <location>
        <begin position="1"/>
        <end position="23"/>
    </location>
</feature>
<dbReference type="AlphaFoldDB" id="A0A9D4D6U1"/>
<feature type="compositionally biased region" description="Polar residues" evidence="1">
    <location>
        <begin position="103"/>
        <end position="113"/>
    </location>
</feature>
<sequence length="113" mass="12830">MLYRNREARSQKQNKSEANPRNEVIREGEINDSMHEIVEIIDLAEEDERLEGADNNIVIVDTVELKDTINEGHSLEKEEDRDCRDKRDSGGAEIVMIDHPSALTRNGRTGTLA</sequence>
<reference evidence="2" key="1">
    <citation type="journal article" date="2019" name="bioRxiv">
        <title>The Genome of the Zebra Mussel, Dreissena polymorpha: A Resource for Invasive Species Research.</title>
        <authorList>
            <person name="McCartney M.A."/>
            <person name="Auch B."/>
            <person name="Kono T."/>
            <person name="Mallez S."/>
            <person name="Zhang Y."/>
            <person name="Obille A."/>
            <person name="Becker A."/>
            <person name="Abrahante J.E."/>
            <person name="Garbe J."/>
            <person name="Badalamenti J.P."/>
            <person name="Herman A."/>
            <person name="Mangelson H."/>
            <person name="Liachko I."/>
            <person name="Sullivan S."/>
            <person name="Sone E.D."/>
            <person name="Koren S."/>
            <person name="Silverstein K.A.T."/>
            <person name="Beckman K.B."/>
            <person name="Gohl D.M."/>
        </authorList>
    </citation>
    <scope>NUCLEOTIDE SEQUENCE</scope>
    <source>
        <strain evidence="2">Duluth1</strain>
        <tissue evidence="2">Whole animal</tissue>
    </source>
</reference>
<name>A0A9D4D6U1_DREPO</name>
<dbReference type="Proteomes" id="UP000828390">
    <property type="component" value="Unassembled WGS sequence"/>
</dbReference>
<proteinExistence type="predicted"/>
<organism evidence="2 3">
    <name type="scientific">Dreissena polymorpha</name>
    <name type="common">Zebra mussel</name>
    <name type="synonym">Mytilus polymorpha</name>
    <dbReference type="NCBI Taxonomy" id="45954"/>
    <lineage>
        <taxon>Eukaryota</taxon>
        <taxon>Metazoa</taxon>
        <taxon>Spiralia</taxon>
        <taxon>Lophotrochozoa</taxon>
        <taxon>Mollusca</taxon>
        <taxon>Bivalvia</taxon>
        <taxon>Autobranchia</taxon>
        <taxon>Heteroconchia</taxon>
        <taxon>Euheterodonta</taxon>
        <taxon>Imparidentia</taxon>
        <taxon>Neoheterodontei</taxon>
        <taxon>Myida</taxon>
        <taxon>Dreissenoidea</taxon>
        <taxon>Dreissenidae</taxon>
        <taxon>Dreissena</taxon>
    </lineage>
</organism>
<evidence type="ECO:0000313" key="3">
    <source>
        <dbReference type="Proteomes" id="UP000828390"/>
    </source>
</evidence>
<evidence type="ECO:0000313" key="2">
    <source>
        <dbReference type="EMBL" id="KAH3739772.1"/>
    </source>
</evidence>
<accession>A0A9D4D6U1</accession>
<evidence type="ECO:0000256" key="1">
    <source>
        <dbReference type="SAM" id="MobiDB-lite"/>
    </source>
</evidence>